<reference evidence="1 2" key="1">
    <citation type="submission" date="2024-02" db="EMBL/GenBank/DDBJ databases">
        <title>De novo assembly and annotation of 12 fungi associated with fruit tree decline syndrome in Ontario, Canada.</title>
        <authorList>
            <person name="Sulman M."/>
            <person name="Ellouze W."/>
            <person name="Ilyukhin E."/>
        </authorList>
    </citation>
    <scope>NUCLEOTIDE SEQUENCE [LARGE SCALE GENOMIC DNA]</scope>
    <source>
        <strain evidence="1 2">M42-189</strain>
    </source>
</reference>
<comment type="caution">
    <text evidence="1">The sequence shown here is derived from an EMBL/GenBank/DDBJ whole genome shotgun (WGS) entry which is preliminary data.</text>
</comment>
<dbReference type="PANTHER" id="PTHR24148">
    <property type="entry name" value="ANKYRIN REPEAT DOMAIN-CONTAINING PROTEIN 39 HOMOLOG-RELATED"/>
    <property type="match status" value="1"/>
</dbReference>
<sequence length="283" mass="31854">MSWVSFREGITQAVPVIERDHPGFFQRMFPGFGLLDALKTPILAFPYRTFGLPLSEVLRLVRMRECSDPKNRIYALYGILRRQGLRLPTPDYNKSVRQILTEAAHAAIIQGNSLELLSQLSCRSIADDLPSWVPDLTQRPWFPMDETIVVPNTEPPLKKASFTFSDDLEKLTTLGLPLDEVGPETGRTIETNGSYALLSRFPGAFVTRKGHLGFRALLQDEDPTRTPYPSDLVTMISGIGTLLIIRLVGDGLYSIIYSAQIPDLVVNERYMKMDDDLKSFTFV</sequence>
<organism evidence="1 2">
    <name type="scientific">Paraconiothyrium brasiliense</name>
    <dbReference type="NCBI Taxonomy" id="300254"/>
    <lineage>
        <taxon>Eukaryota</taxon>
        <taxon>Fungi</taxon>
        <taxon>Dikarya</taxon>
        <taxon>Ascomycota</taxon>
        <taxon>Pezizomycotina</taxon>
        <taxon>Dothideomycetes</taxon>
        <taxon>Pleosporomycetidae</taxon>
        <taxon>Pleosporales</taxon>
        <taxon>Massarineae</taxon>
        <taxon>Didymosphaeriaceae</taxon>
        <taxon>Paraconiothyrium</taxon>
    </lineage>
</organism>
<gene>
    <name evidence="1" type="ORF">SLS60_000208</name>
</gene>
<evidence type="ECO:0000313" key="1">
    <source>
        <dbReference type="EMBL" id="KAL1611985.1"/>
    </source>
</evidence>
<proteinExistence type="predicted"/>
<dbReference type="InterPro" id="IPR052895">
    <property type="entry name" value="HetReg/Transcr_Mod"/>
</dbReference>
<dbReference type="EMBL" id="JAKJXO020000001">
    <property type="protein sequence ID" value="KAL1611985.1"/>
    <property type="molecule type" value="Genomic_DNA"/>
</dbReference>
<accession>A0ABR3S5N4</accession>
<name>A0ABR3S5N4_9PLEO</name>
<evidence type="ECO:0000313" key="2">
    <source>
        <dbReference type="Proteomes" id="UP001521785"/>
    </source>
</evidence>
<keyword evidence="2" id="KW-1185">Reference proteome</keyword>
<dbReference type="PANTHER" id="PTHR24148:SF64">
    <property type="entry name" value="HETEROKARYON INCOMPATIBILITY DOMAIN-CONTAINING PROTEIN"/>
    <property type="match status" value="1"/>
</dbReference>
<protein>
    <submittedName>
        <fullName evidence="1">Uncharacterized protein</fullName>
    </submittedName>
</protein>
<dbReference type="Proteomes" id="UP001521785">
    <property type="component" value="Unassembled WGS sequence"/>
</dbReference>